<proteinExistence type="predicted"/>
<gene>
    <name evidence="2" type="ORF">GCM10008939_22000</name>
</gene>
<keyword evidence="3" id="KW-1185">Reference proteome</keyword>
<name>A0A917PGM3_9DEIO</name>
<protein>
    <submittedName>
        <fullName evidence="2">Uncharacterized protein</fullName>
    </submittedName>
</protein>
<comment type="caution">
    <text evidence="2">The sequence shown here is derived from an EMBL/GenBank/DDBJ whole genome shotgun (WGS) entry which is preliminary data.</text>
</comment>
<reference evidence="2" key="1">
    <citation type="journal article" date="2014" name="Int. J. Syst. Evol. Microbiol.">
        <title>Complete genome sequence of Corynebacterium casei LMG S-19264T (=DSM 44701T), isolated from a smear-ripened cheese.</title>
        <authorList>
            <consortium name="US DOE Joint Genome Institute (JGI-PGF)"/>
            <person name="Walter F."/>
            <person name="Albersmeier A."/>
            <person name="Kalinowski J."/>
            <person name="Ruckert C."/>
        </authorList>
    </citation>
    <scope>NUCLEOTIDE SEQUENCE</scope>
    <source>
        <strain evidence="2">JCM 14371</strain>
    </source>
</reference>
<evidence type="ECO:0000313" key="3">
    <source>
        <dbReference type="Proteomes" id="UP000635726"/>
    </source>
</evidence>
<feature type="region of interest" description="Disordered" evidence="1">
    <location>
        <begin position="119"/>
        <end position="144"/>
    </location>
</feature>
<dbReference type="AlphaFoldDB" id="A0A917PGM3"/>
<dbReference type="Proteomes" id="UP000635726">
    <property type="component" value="Unassembled WGS sequence"/>
</dbReference>
<dbReference type="EMBL" id="BMOE01000006">
    <property type="protein sequence ID" value="GGJ77521.1"/>
    <property type="molecule type" value="Genomic_DNA"/>
</dbReference>
<evidence type="ECO:0000256" key="1">
    <source>
        <dbReference type="SAM" id="MobiDB-lite"/>
    </source>
</evidence>
<feature type="compositionally biased region" description="Basic residues" evidence="1">
    <location>
        <begin position="133"/>
        <end position="144"/>
    </location>
</feature>
<sequence length="144" mass="16311">MPYITLSDQIKKLHNPQRSDAFVKQLRNAVREGDIDAADLQVRFDLPKRFAKRGTDETYTRKVRDMIIDVTPAFEEWFENINRELTPARNGGRIKVSVAAVESGLVDFKSLAEETRKKMDASFNKGQALGKSRAGKAPRKSSKK</sequence>
<evidence type="ECO:0000313" key="2">
    <source>
        <dbReference type="EMBL" id="GGJ77521.1"/>
    </source>
</evidence>
<organism evidence="2 3">
    <name type="scientific">Deinococcus aquiradiocola</name>
    <dbReference type="NCBI Taxonomy" id="393059"/>
    <lineage>
        <taxon>Bacteria</taxon>
        <taxon>Thermotogati</taxon>
        <taxon>Deinococcota</taxon>
        <taxon>Deinococci</taxon>
        <taxon>Deinococcales</taxon>
        <taxon>Deinococcaceae</taxon>
        <taxon>Deinococcus</taxon>
    </lineage>
</organism>
<reference evidence="2" key="2">
    <citation type="submission" date="2020-09" db="EMBL/GenBank/DDBJ databases">
        <authorList>
            <person name="Sun Q."/>
            <person name="Ohkuma M."/>
        </authorList>
    </citation>
    <scope>NUCLEOTIDE SEQUENCE</scope>
    <source>
        <strain evidence="2">JCM 14371</strain>
    </source>
</reference>
<accession>A0A917PGM3</accession>
<dbReference type="RefSeq" id="WP_188963316.1">
    <property type="nucleotide sequence ID" value="NZ_BMOE01000006.1"/>
</dbReference>